<dbReference type="PANTHER" id="PTHR11496">
    <property type="entry name" value="ALCOHOL DEHYDROGENASE"/>
    <property type="match status" value="1"/>
</dbReference>
<dbReference type="STRING" id="1117379.BABA_20076"/>
<dbReference type="InterPro" id="IPR056798">
    <property type="entry name" value="ADH_Fe_C"/>
</dbReference>
<dbReference type="GO" id="GO:0046872">
    <property type="term" value="F:metal ion binding"/>
    <property type="evidence" value="ECO:0007669"/>
    <property type="project" value="InterPro"/>
</dbReference>
<dbReference type="SUPFAM" id="SSF56796">
    <property type="entry name" value="Dehydroquinate synthase-like"/>
    <property type="match status" value="1"/>
</dbReference>
<gene>
    <name evidence="2" type="ORF">BABA_20076</name>
</gene>
<proteinExistence type="predicted"/>
<evidence type="ECO:0000313" key="3">
    <source>
        <dbReference type="Proteomes" id="UP000006316"/>
    </source>
</evidence>
<dbReference type="Gene3D" id="1.20.1090.10">
    <property type="entry name" value="Dehydroquinate synthase-like - alpha domain"/>
    <property type="match status" value="1"/>
</dbReference>
<dbReference type="Pfam" id="PF25137">
    <property type="entry name" value="ADH_Fe_C"/>
    <property type="match status" value="1"/>
</dbReference>
<accession>K6CZ03</accession>
<dbReference type="PROSITE" id="PS00060">
    <property type="entry name" value="ADH_IRON_2"/>
    <property type="match status" value="1"/>
</dbReference>
<organism evidence="2 3">
    <name type="scientific">Neobacillus bataviensis LMG 21833</name>
    <dbReference type="NCBI Taxonomy" id="1117379"/>
    <lineage>
        <taxon>Bacteria</taxon>
        <taxon>Bacillati</taxon>
        <taxon>Bacillota</taxon>
        <taxon>Bacilli</taxon>
        <taxon>Bacillales</taxon>
        <taxon>Bacillaceae</taxon>
        <taxon>Neobacillus</taxon>
    </lineage>
</organism>
<evidence type="ECO:0000259" key="1">
    <source>
        <dbReference type="Pfam" id="PF25137"/>
    </source>
</evidence>
<feature type="domain" description="Fe-containing alcohol dehydrogenase-like C-terminal" evidence="1">
    <location>
        <begin position="1"/>
        <end position="137"/>
    </location>
</feature>
<dbReference type="InterPro" id="IPR039697">
    <property type="entry name" value="Alcohol_dehydrogenase_Fe"/>
</dbReference>
<keyword evidence="3" id="KW-1185">Reference proteome</keyword>
<reference evidence="2 3" key="1">
    <citation type="journal article" date="2012" name="Front. Microbiol.">
        <title>Redundancy and modularity in membrane-associated dissimilatory nitrate reduction in Bacillus.</title>
        <authorList>
            <person name="Heylen K."/>
            <person name="Keltjens J."/>
        </authorList>
    </citation>
    <scope>NUCLEOTIDE SEQUENCE [LARGE SCALE GENOMIC DNA]</scope>
    <source>
        <strain evidence="3">LMG 21833T</strain>
    </source>
</reference>
<name>K6CZ03_9BACI</name>
<dbReference type="EMBL" id="AJLS01000132">
    <property type="protein sequence ID" value="EKN65472.1"/>
    <property type="molecule type" value="Genomic_DNA"/>
</dbReference>
<dbReference type="eggNOG" id="COG1454">
    <property type="taxonomic scope" value="Bacteria"/>
</dbReference>
<protein>
    <submittedName>
        <fullName evidence="2">Iron-containing alcohol dehydrogenase</fullName>
    </submittedName>
</protein>
<dbReference type="AlphaFoldDB" id="K6CZ03"/>
<comment type="caution">
    <text evidence="2">The sequence shown here is derived from an EMBL/GenBank/DDBJ whole genome shotgun (WGS) entry which is preliminary data.</text>
</comment>
<sequence length="141" mass="15435">MQKAAYLAGKAFTRAYVGYVHAIAHTLGGFYSVPHGLANAIILPYVLEYYGESVHKSLAELAELVGIGEGADTTEQKAVKFIEAIKKLNESMAIPKKVSGIVESDIPVMVARALKEANPLYPVPRILNKDDLFTLYQLIKE</sequence>
<dbReference type="PANTHER" id="PTHR11496:SF102">
    <property type="entry name" value="ALCOHOL DEHYDROGENASE 4"/>
    <property type="match status" value="1"/>
</dbReference>
<dbReference type="InterPro" id="IPR018211">
    <property type="entry name" value="ADH_Fe_CS"/>
</dbReference>
<dbReference type="GO" id="GO:0004022">
    <property type="term" value="F:alcohol dehydrogenase (NAD+) activity"/>
    <property type="evidence" value="ECO:0007669"/>
    <property type="project" value="TreeGrafter"/>
</dbReference>
<dbReference type="Proteomes" id="UP000006316">
    <property type="component" value="Unassembled WGS sequence"/>
</dbReference>
<evidence type="ECO:0000313" key="2">
    <source>
        <dbReference type="EMBL" id="EKN65472.1"/>
    </source>
</evidence>
<dbReference type="PATRIC" id="fig|1117379.3.peg.4161"/>